<dbReference type="Gene3D" id="1.25.40.10">
    <property type="entry name" value="Tetratricopeptide repeat domain"/>
    <property type="match status" value="1"/>
</dbReference>
<feature type="transmembrane region" description="Helical" evidence="8">
    <location>
        <begin position="337"/>
        <end position="359"/>
    </location>
</feature>
<dbReference type="PROSITE" id="PS50005">
    <property type="entry name" value="TPR"/>
    <property type="match status" value="1"/>
</dbReference>
<dbReference type="SUPFAM" id="SSF46894">
    <property type="entry name" value="C-terminal effector domain of the bipartite response regulators"/>
    <property type="match status" value="1"/>
</dbReference>
<dbReference type="GO" id="GO:0006355">
    <property type="term" value="P:regulation of DNA-templated transcription"/>
    <property type="evidence" value="ECO:0007669"/>
    <property type="project" value="InterPro"/>
</dbReference>
<dbReference type="SUPFAM" id="SSF48452">
    <property type="entry name" value="TPR-like"/>
    <property type="match status" value="1"/>
</dbReference>
<dbReference type="AlphaFoldDB" id="A0A9D1X7A1"/>
<evidence type="ECO:0000313" key="10">
    <source>
        <dbReference type="Proteomes" id="UP000886740"/>
    </source>
</evidence>
<accession>A0A9D1X7A1</accession>
<dbReference type="Pfam" id="PF13181">
    <property type="entry name" value="TPR_8"/>
    <property type="match status" value="1"/>
</dbReference>
<keyword evidence="8" id="KW-1133">Transmembrane helix</keyword>
<protein>
    <submittedName>
        <fullName evidence="9">Tetratricopeptide repeat protein</fullName>
    </submittedName>
</protein>
<keyword evidence="8" id="KW-0472">Membrane</keyword>
<dbReference type="PANTHER" id="PTHR46630">
    <property type="entry name" value="TETRATRICOPEPTIDE REPEAT PROTEIN 29"/>
    <property type="match status" value="1"/>
</dbReference>
<dbReference type="Pfam" id="PF13424">
    <property type="entry name" value="TPR_12"/>
    <property type="match status" value="1"/>
</dbReference>
<dbReference type="InterPro" id="IPR011990">
    <property type="entry name" value="TPR-like_helical_dom_sf"/>
</dbReference>
<dbReference type="InterPro" id="IPR051476">
    <property type="entry name" value="Bac_ResReg_Asp_Phosphatase"/>
</dbReference>
<gene>
    <name evidence="9" type="ORF">H9977_04125</name>
</gene>
<proteinExistence type="inferred from homology"/>
<evidence type="ECO:0000256" key="1">
    <source>
        <dbReference type="ARBA" id="ARBA00004496"/>
    </source>
</evidence>
<keyword evidence="7" id="KW-0175">Coiled coil</keyword>
<sequence>MVEAARLSEHEAARALPLLEALADSLDRLDEEGRVYYDLLRLRVNDKLNVRATNDTLIRRITAFYEAYGDPDKLMLAYYYRGRVCADLNDALQALHFYRKAVEVSEGKRQYLLLSRIYSQMGGIYEYQNIYEEAIPFYRKAYEYKLLSGDSVTLSMPIRDIAGAYYELGQMDSALAYYQKAYAIALETRNRKRELGILVEMSAIYRDRGNMEKAFELLYPSLLDSVGRDMTPTYYSLGKLYLLTGRLDSAAYWMSRVCLDGDIYKRAEWYNYMAQIAGEEVDYKQAFVYYNLYRQCQDSIVKVDRAEDIRRIKALYDYNLHEQARFQAEKENERMRLWTYQIAMIALVLFSLLVFLLFWQKKRKQEIVRQADRWKREKDEQYRDSQIHLERNLKKIGQMEKRLEEALSQKDFLQVELIRVQKELLGVINQRIELRQKELTILNDELSNKPIYIKFHTHGVTITEEDWSLLQKELNHICNFTERLYALYPKISEQEIRICCLIKISMKVSDMAKIMFRSVSTISSIRSRLYKKITGEEGSPENLDKLILDI</sequence>
<keyword evidence="8" id="KW-0812">Transmembrane</keyword>
<evidence type="ECO:0000256" key="7">
    <source>
        <dbReference type="SAM" id="Coils"/>
    </source>
</evidence>
<reference evidence="9" key="1">
    <citation type="journal article" date="2021" name="PeerJ">
        <title>Extensive microbial diversity within the chicken gut microbiome revealed by metagenomics and culture.</title>
        <authorList>
            <person name="Gilroy R."/>
            <person name="Ravi A."/>
            <person name="Getino M."/>
            <person name="Pursley I."/>
            <person name="Horton D.L."/>
            <person name="Alikhan N.F."/>
            <person name="Baker D."/>
            <person name="Gharbi K."/>
            <person name="Hall N."/>
            <person name="Watson M."/>
            <person name="Adriaenssens E.M."/>
            <person name="Foster-Nyarko E."/>
            <person name="Jarju S."/>
            <person name="Secka A."/>
            <person name="Antonio M."/>
            <person name="Oren A."/>
            <person name="Chaudhuri R.R."/>
            <person name="La Ragione R."/>
            <person name="Hildebrand F."/>
            <person name="Pallen M.J."/>
        </authorList>
    </citation>
    <scope>NUCLEOTIDE SEQUENCE</scope>
    <source>
        <strain evidence="9">ChiGjej6B6-14162</strain>
    </source>
</reference>
<keyword evidence="3" id="KW-0677">Repeat</keyword>
<comment type="subcellular location">
    <subcellularLocation>
        <location evidence="1">Cytoplasm</location>
    </subcellularLocation>
</comment>
<evidence type="ECO:0000256" key="5">
    <source>
        <dbReference type="ARBA" id="ARBA00038253"/>
    </source>
</evidence>
<comment type="similarity">
    <text evidence="5">Belongs to the Rap family.</text>
</comment>
<comment type="caution">
    <text evidence="9">The sequence shown here is derived from an EMBL/GenBank/DDBJ whole genome shotgun (WGS) entry which is preliminary data.</text>
</comment>
<evidence type="ECO:0000256" key="2">
    <source>
        <dbReference type="ARBA" id="ARBA00022490"/>
    </source>
</evidence>
<feature type="repeat" description="TPR" evidence="6">
    <location>
        <begin position="115"/>
        <end position="148"/>
    </location>
</feature>
<dbReference type="GO" id="GO:0003677">
    <property type="term" value="F:DNA binding"/>
    <property type="evidence" value="ECO:0007669"/>
    <property type="project" value="InterPro"/>
</dbReference>
<dbReference type="InterPro" id="IPR019734">
    <property type="entry name" value="TPR_rpt"/>
</dbReference>
<evidence type="ECO:0000256" key="6">
    <source>
        <dbReference type="PROSITE-ProRule" id="PRU00339"/>
    </source>
</evidence>
<reference evidence="9" key="2">
    <citation type="submission" date="2021-04" db="EMBL/GenBank/DDBJ databases">
        <authorList>
            <person name="Gilroy R."/>
        </authorList>
    </citation>
    <scope>NUCLEOTIDE SEQUENCE</scope>
    <source>
        <strain evidence="9">ChiGjej6B6-14162</strain>
    </source>
</reference>
<name>A0A9D1X7A1_9BACT</name>
<dbReference type="PANTHER" id="PTHR46630:SF1">
    <property type="entry name" value="TETRATRICOPEPTIDE REPEAT PROTEIN 29"/>
    <property type="match status" value="1"/>
</dbReference>
<dbReference type="SMART" id="SM00028">
    <property type="entry name" value="TPR"/>
    <property type="match status" value="3"/>
</dbReference>
<dbReference type="Proteomes" id="UP000886740">
    <property type="component" value="Unassembled WGS sequence"/>
</dbReference>
<dbReference type="EMBL" id="DXEL01000032">
    <property type="protein sequence ID" value="HIX74214.1"/>
    <property type="molecule type" value="Genomic_DNA"/>
</dbReference>
<evidence type="ECO:0000256" key="3">
    <source>
        <dbReference type="ARBA" id="ARBA00022737"/>
    </source>
</evidence>
<keyword evidence="4 6" id="KW-0802">TPR repeat</keyword>
<evidence type="ECO:0000256" key="4">
    <source>
        <dbReference type="ARBA" id="ARBA00022803"/>
    </source>
</evidence>
<feature type="coiled-coil region" evidence="7">
    <location>
        <begin position="389"/>
        <end position="449"/>
    </location>
</feature>
<dbReference type="InterPro" id="IPR016032">
    <property type="entry name" value="Sig_transdc_resp-reg_C-effctor"/>
</dbReference>
<keyword evidence="2" id="KW-0963">Cytoplasm</keyword>
<organism evidence="9 10">
    <name type="scientific">Candidatus Parabacteroides intestinipullorum</name>
    <dbReference type="NCBI Taxonomy" id="2838723"/>
    <lineage>
        <taxon>Bacteria</taxon>
        <taxon>Pseudomonadati</taxon>
        <taxon>Bacteroidota</taxon>
        <taxon>Bacteroidia</taxon>
        <taxon>Bacteroidales</taxon>
        <taxon>Tannerellaceae</taxon>
        <taxon>Parabacteroides</taxon>
    </lineage>
</organism>
<evidence type="ECO:0000256" key="8">
    <source>
        <dbReference type="SAM" id="Phobius"/>
    </source>
</evidence>
<dbReference type="GO" id="GO:0005737">
    <property type="term" value="C:cytoplasm"/>
    <property type="evidence" value="ECO:0007669"/>
    <property type="project" value="UniProtKB-SubCell"/>
</dbReference>
<evidence type="ECO:0000313" key="9">
    <source>
        <dbReference type="EMBL" id="HIX74214.1"/>
    </source>
</evidence>